<gene>
    <name evidence="3" type="ORF">SAMN04487950_0388</name>
</gene>
<dbReference type="Pfam" id="PF14258">
    <property type="entry name" value="DUF4350"/>
    <property type="match status" value="1"/>
</dbReference>
<dbReference type="STRING" id="553466.SAMN04487950_0388"/>
<proteinExistence type="predicted"/>
<sequence length="311" mass="33333">MDWRSLRNDYPRLLLVSLIGVVALAIIVAASTSTAAFGVYNSAWDGASGLQAEADAVGTESEIALNTTAYETADANRTVAVVLSPETRYNATDTQRVQQFVESGGTLVVAEDYGTHSNDLLATVGASASVTGQPLRDERNSYRSPAMPIATNVTNDSLTANVSQLTINHGTVVEPNGADVLVRSSEFSYLDANRNEQLDDSESLQQYPVVTTESVGDGRVVVVSDPSLFINAMLERPGNQQFTQNLFGAHERVLLDYSHAGKQPPLAVGLLTVRESPLLQVLLGALGLGAIIVWLRPPQRVRHLFGAKPDD</sequence>
<dbReference type="InterPro" id="IPR029062">
    <property type="entry name" value="Class_I_gatase-like"/>
</dbReference>
<evidence type="ECO:0000256" key="1">
    <source>
        <dbReference type="SAM" id="Phobius"/>
    </source>
</evidence>
<feature type="transmembrane region" description="Helical" evidence="1">
    <location>
        <begin position="278"/>
        <end position="295"/>
    </location>
</feature>
<keyword evidence="1" id="KW-0812">Transmembrane</keyword>
<evidence type="ECO:0000259" key="2">
    <source>
        <dbReference type="Pfam" id="PF14258"/>
    </source>
</evidence>
<reference evidence="4" key="1">
    <citation type="submission" date="2016-10" db="EMBL/GenBank/DDBJ databases">
        <authorList>
            <person name="Varghese N."/>
            <person name="Submissions S."/>
        </authorList>
    </citation>
    <scope>NUCLEOTIDE SEQUENCE [LARGE SCALE GENOMIC DNA]</scope>
    <source>
        <strain evidence="4">CGMCC 1.7738</strain>
    </source>
</reference>
<dbReference type="Gene3D" id="3.40.50.880">
    <property type="match status" value="1"/>
</dbReference>
<name>A0A1I4BAS3_9EURY</name>
<dbReference type="RefSeq" id="WP_089865021.1">
    <property type="nucleotide sequence ID" value="NZ_FOTC01000001.1"/>
</dbReference>
<accession>A0A1I4BAS3</accession>
<keyword evidence="4" id="KW-1185">Reference proteome</keyword>
<dbReference type="InterPro" id="IPR025646">
    <property type="entry name" value="DUF4350"/>
</dbReference>
<dbReference type="AlphaFoldDB" id="A0A1I4BAS3"/>
<keyword evidence="1" id="KW-1133">Transmembrane helix</keyword>
<dbReference type="SUPFAM" id="SSF52317">
    <property type="entry name" value="Class I glutamine amidotransferase-like"/>
    <property type="match status" value="1"/>
</dbReference>
<keyword evidence="1" id="KW-0472">Membrane</keyword>
<dbReference type="Proteomes" id="UP000199607">
    <property type="component" value="Unassembled WGS sequence"/>
</dbReference>
<dbReference type="EMBL" id="FOTC01000001">
    <property type="protein sequence ID" value="SFK65091.1"/>
    <property type="molecule type" value="Genomic_DNA"/>
</dbReference>
<evidence type="ECO:0000313" key="3">
    <source>
        <dbReference type="EMBL" id="SFK65091.1"/>
    </source>
</evidence>
<organism evidence="3 4">
    <name type="scientific">Halogranum rubrum</name>
    <dbReference type="NCBI Taxonomy" id="553466"/>
    <lineage>
        <taxon>Archaea</taxon>
        <taxon>Methanobacteriati</taxon>
        <taxon>Methanobacteriota</taxon>
        <taxon>Stenosarchaea group</taxon>
        <taxon>Halobacteria</taxon>
        <taxon>Halobacteriales</taxon>
        <taxon>Haloferacaceae</taxon>
    </lineage>
</organism>
<evidence type="ECO:0000313" key="4">
    <source>
        <dbReference type="Proteomes" id="UP000199607"/>
    </source>
</evidence>
<protein>
    <recommendedName>
        <fullName evidence="2">DUF4350 domain-containing protein</fullName>
    </recommendedName>
</protein>
<feature type="domain" description="DUF4350" evidence="2">
    <location>
        <begin position="40"/>
        <end position="246"/>
    </location>
</feature>